<gene>
    <name evidence="1" type="ORF">OJF2_05590</name>
</gene>
<dbReference type="Proteomes" id="UP000324233">
    <property type="component" value="Chromosome"/>
</dbReference>
<name>A0A5B9VWK6_9BACT</name>
<organism evidence="1 2">
    <name type="scientific">Aquisphaera giovannonii</name>
    <dbReference type="NCBI Taxonomy" id="406548"/>
    <lineage>
        <taxon>Bacteria</taxon>
        <taxon>Pseudomonadati</taxon>
        <taxon>Planctomycetota</taxon>
        <taxon>Planctomycetia</taxon>
        <taxon>Isosphaerales</taxon>
        <taxon>Isosphaeraceae</taxon>
        <taxon>Aquisphaera</taxon>
    </lineage>
</organism>
<dbReference type="KEGG" id="agv:OJF2_05590"/>
<evidence type="ECO:0000313" key="1">
    <source>
        <dbReference type="EMBL" id="QEH32090.1"/>
    </source>
</evidence>
<keyword evidence="2" id="KW-1185">Reference proteome</keyword>
<protein>
    <submittedName>
        <fullName evidence="1">Uncharacterized protein</fullName>
    </submittedName>
</protein>
<sequence>MDLTISPGGVVRTVYGEAIDLAALGTPMIERASRVEPDASGRWVADLSPVGGPRLGPFALRSEAIAAELAWLAANWPGPGLCTSPPPDSVNSGIHRPHP</sequence>
<reference evidence="1 2" key="1">
    <citation type="submission" date="2019-08" db="EMBL/GenBank/DDBJ databases">
        <title>Deep-cultivation of Planctomycetes and their phenomic and genomic characterization uncovers novel biology.</title>
        <authorList>
            <person name="Wiegand S."/>
            <person name="Jogler M."/>
            <person name="Boedeker C."/>
            <person name="Pinto D."/>
            <person name="Vollmers J."/>
            <person name="Rivas-Marin E."/>
            <person name="Kohn T."/>
            <person name="Peeters S.H."/>
            <person name="Heuer A."/>
            <person name="Rast P."/>
            <person name="Oberbeckmann S."/>
            <person name="Bunk B."/>
            <person name="Jeske O."/>
            <person name="Meyerdierks A."/>
            <person name="Storesund J.E."/>
            <person name="Kallscheuer N."/>
            <person name="Luecker S."/>
            <person name="Lage O.M."/>
            <person name="Pohl T."/>
            <person name="Merkel B.J."/>
            <person name="Hornburger P."/>
            <person name="Mueller R.-W."/>
            <person name="Bruemmer F."/>
            <person name="Labrenz M."/>
            <person name="Spormann A.M."/>
            <person name="Op den Camp H."/>
            <person name="Overmann J."/>
            <person name="Amann R."/>
            <person name="Jetten M.S.M."/>
            <person name="Mascher T."/>
            <person name="Medema M.H."/>
            <person name="Devos D.P."/>
            <person name="Kaster A.-K."/>
            <person name="Ovreas L."/>
            <person name="Rohde M."/>
            <person name="Galperin M.Y."/>
            <person name="Jogler C."/>
        </authorList>
    </citation>
    <scope>NUCLEOTIDE SEQUENCE [LARGE SCALE GENOMIC DNA]</scope>
    <source>
        <strain evidence="1 2">OJF2</strain>
    </source>
</reference>
<dbReference type="OrthoDB" id="280020at2"/>
<dbReference type="EMBL" id="CP042997">
    <property type="protein sequence ID" value="QEH32090.1"/>
    <property type="molecule type" value="Genomic_DNA"/>
</dbReference>
<evidence type="ECO:0000313" key="2">
    <source>
        <dbReference type="Proteomes" id="UP000324233"/>
    </source>
</evidence>
<proteinExistence type="predicted"/>
<dbReference type="RefSeq" id="WP_148591019.1">
    <property type="nucleotide sequence ID" value="NZ_CP042997.1"/>
</dbReference>
<dbReference type="AlphaFoldDB" id="A0A5B9VWK6"/>
<accession>A0A5B9VWK6</accession>